<dbReference type="InterPro" id="IPR053875">
    <property type="entry name" value="Cytochrom_c_NrfB-like_dom"/>
</dbReference>
<name>A0A0P1I0H9_9RHOB</name>
<dbReference type="InterPro" id="IPR051829">
    <property type="entry name" value="Multiheme_Cytochr_ET"/>
</dbReference>
<dbReference type="Gene3D" id="1.10.1130.10">
    <property type="entry name" value="Flavocytochrome C3, Chain A"/>
    <property type="match status" value="2"/>
</dbReference>
<gene>
    <name evidence="4" type="ORF">RUE5091_00079</name>
</gene>
<dbReference type="SUPFAM" id="SSF48695">
    <property type="entry name" value="Multiheme cytochromes"/>
    <property type="match status" value="1"/>
</dbReference>
<reference evidence="5" key="1">
    <citation type="submission" date="2015-09" db="EMBL/GenBank/DDBJ databases">
        <authorList>
            <person name="Rodrigo-Torres L."/>
            <person name="Arahal D.R."/>
        </authorList>
    </citation>
    <scope>NUCLEOTIDE SEQUENCE [LARGE SCALE GENOMIC DNA]</scope>
    <source>
        <strain evidence="5">CECT 5091</strain>
    </source>
</reference>
<keyword evidence="1" id="KW-0732">Signal</keyword>
<keyword evidence="2" id="KW-0472">Membrane</keyword>
<dbReference type="OrthoDB" id="29411at2"/>
<dbReference type="Pfam" id="PF22678">
    <property type="entry name" value="Cytochrom_c_NrfB-like"/>
    <property type="match status" value="1"/>
</dbReference>
<evidence type="ECO:0000256" key="2">
    <source>
        <dbReference type="SAM" id="Phobius"/>
    </source>
</evidence>
<accession>A0A0P1I0H9</accession>
<dbReference type="PANTHER" id="PTHR35038">
    <property type="entry name" value="DISSIMILATORY SULFITE REDUCTASE SIRA"/>
    <property type="match status" value="1"/>
</dbReference>
<dbReference type="Proteomes" id="UP000051260">
    <property type="component" value="Unassembled WGS sequence"/>
</dbReference>
<proteinExistence type="predicted"/>
<feature type="domain" description="Cytochrome c-type protein NrfB-like" evidence="3">
    <location>
        <begin position="90"/>
        <end position="184"/>
    </location>
</feature>
<dbReference type="InterPro" id="IPR036280">
    <property type="entry name" value="Multihaem_cyt_sf"/>
</dbReference>
<keyword evidence="2" id="KW-1133">Transmembrane helix</keyword>
<dbReference type="STRING" id="1715692.RUE5091_00079"/>
<dbReference type="PANTHER" id="PTHR35038:SF8">
    <property type="entry name" value="C-TYPE POLYHEME CYTOCHROME OMCC"/>
    <property type="match status" value="1"/>
</dbReference>
<dbReference type="EMBL" id="CYUD01000001">
    <property type="protein sequence ID" value="CUJ83187.1"/>
    <property type="molecule type" value="Genomic_DNA"/>
</dbReference>
<feature type="transmembrane region" description="Helical" evidence="2">
    <location>
        <begin position="12"/>
        <end position="34"/>
    </location>
</feature>
<evidence type="ECO:0000313" key="5">
    <source>
        <dbReference type="Proteomes" id="UP000051260"/>
    </source>
</evidence>
<evidence type="ECO:0000313" key="4">
    <source>
        <dbReference type="EMBL" id="CUJ83187.1"/>
    </source>
</evidence>
<keyword evidence="2" id="KW-0812">Transmembrane</keyword>
<keyword evidence="5" id="KW-1185">Reference proteome</keyword>
<sequence length="216" mass="23334">MRNWREPSRPNWQTNQIVLIAAVVIVILTLGVIANRTQAQSARNLPEARYTGGGPEACLTCHGGPHMTLMADTPHGDARDPHTPYGQESCESCHGPGSFHVSSARGGIGFPPLNDFRYVGRPLQGQFSSCLGCHEKTNGARVGIGWVGRAHDNSGMSCSSCHEVHTTENLLADVTQQQNLCASCHGFGNTKHAGFEKNGIRLEILKCSTCHNPHDQ</sequence>
<dbReference type="RefSeq" id="WP_112297126.1">
    <property type="nucleotide sequence ID" value="NZ_CYUD01000001.1"/>
</dbReference>
<organism evidence="4 5">
    <name type="scientific">Ruegeria denitrificans</name>
    <dbReference type="NCBI Taxonomy" id="1715692"/>
    <lineage>
        <taxon>Bacteria</taxon>
        <taxon>Pseudomonadati</taxon>
        <taxon>Pseudomonadota</taxon>
        <taxon>Alphaproteobacteria</taxon>
        <taxon>Rhodobacterales</taxon>
        <taxon>Roseobacteraceae</taxon>
        <taxon>Ruegeria</taxon>
    </lineage>
</organism>
<evidence type="ECO:0000256" key="1">
    <source>
        <dbReference type="ARBA" id="ARBA00022729"/>
    </source>
</evidence>
<protein>
    <submittedName>
        <fullName evidence="4">Cytochrome c nitrite reductase pentaheme subunit</fullName>
    </submittedName>
</protein>
<evidence type="ECO:0000259" key="3">
    <source>
        <dbReference type="Pfam" id="PF22678"/>
    </source>
</evidence>
<dbReference type="AlphaFoldDB" id="A0A0P1I0H9"/>